<dbReference type="Proteomes" id="UP000828390">
    <property type="component" value="Unassembled WGS sequence"/>
</dbReference>
<feature type="compositionally biased region" description="Polar residues" evidence="1">
    <location>
        <begin position="589"/>
        <end position="598"/>
    </location>
</feature>
<evidence type="ECO:0000313" key="2">
    <source>
        <dbReference type="EMBL" id="KAH3797232.1"/>
    </source>
</evidence>
<evidence type="ECO:0000313" key="3">
    <source>
        <dbReference type="Proteomes" id="UP000828390"/>
    </source>
</evidence>
<evidence type="ECO:0000256" key="1">
    <source>
        <dbReference type="SAM" id="MobiDB-lite"/>
    </source>
</evidence>
<feature type="region of interest" description="Disordered" evidence="1">
    <location>
        <begin position="586"/>
        <end position="616"/>
    </location>
</feature>
<reference evidence="2" key="2">
    <citation type="submission" date="2020-11" db="EMBL/GenBank/DDBJ databases">
        <authorList>
            <person name="McCartney M.A."/>
            <person name="Auch B."/>
            <person name="Kono T."/>
            <person name="Mallez S."/>
            <person name="Becker A."/>
            <person name="Gohl D.M."/>
            <person name="Silverstein K.A.T."/>
            <person name="Koren S."/>
            <person name="Bechman K.B."/>
            <person name="Herman A."/>
            <person name="Abrahante J.E."/>
            <person name="Garbe J."/>
        </authorList>
    </citation>
    <scope>NUCLEOTIDE SEQUENCE</scope>
    <source>
        <strain evidence="2">Duluth1</strain>
        <tissue evidence="2">Whole animal</tissue>
    </source>
</reference>
<organism evidence="2 3">
    <name type="scientific">Dreissena polymorpha</name>
    <name type="common">Zebra mussel</name>
    <name type="synonym">Mytilus polymorpha</name>
    <dbReference type="NCBI Taxonomy" id="45954"/>
    <lineage>
        <taxon>Eukaryota</taxon>
        <taxon>Metazoa</taxon>
        <taxon>Spiralia</taxon>
        <taxon>Lophotrochozoa</taxon>
        <taxon>Mollusca</taxon>
        <taxon>Bivalvia</taxon>
        <taxon>Autobranchia</taxon>
        <taxon>Heteroconchia</taxon>
        <taxon>Euheterodonta</taxon>
        <taxon>Imparidentia</taxon>
        <taxon>Neoheterodontei</taxon>
        <taxon>Myida</taxon>
        <taxon>Dreissenoidea</taxon>
        <taxon>Dreissenidae</taxon>
        <taxon>Dreissena</taxon>
    </lineage>
</organism>
<gene>
    <name evidence="2" type="ORF">DPMN_150809</name>
</gene>
<name>A0A9D4FF92_DREPO</name>
<feature type="region of interest" description="Disordered" evidence="1">
    <location>
        <begin position="81"/>
        <end position="114"/>
    </location>
</feature>
<feature type="compositionally biased region" description="Acidic residues" evidence="1">
    <location>
        <begin position="427"/>
        <end position="462"/>
    </location>
</feature>
<dbReference type="EMBL" id="JAIWYP010000007">
    <property type="protein sequence ID" value="KAH3797232.1"/>
    <property type="molecule type" value="Genomic_DNA"/>
</dbReference>
<keyword evidence="3" id="KW-1185">Reference proteome</keyword>
<reference evidence="2" key="1">
    <citation type="journal article" date="2019" name="bioRxiv">
        <title>The Genome of the Zebra Mussel, Dreissena polymorpha: A Resource for Invasive Species Research.</title>
        <authorList>
            <person name="McCartney M.A."/>
            <person name="Auch B."/>
            <person name="Kono T."/>
            <person name="Mallez S."/>
            <person name="Zhang Y."/>
            <person name="Obille A."/>
            <person name="Becker A."/>
            <person name="Abrahante J.E."/>
            <person name="Garbe J."/>
            <person name="Badalamenti J.P."/>
            <person name="Herman A."/>
            <person name="Mangelson H."/>
            <person name="Liachko I."/>
            <person name="Sullivan S."/>
            <person name="Sone E.D."/>
            <person name="Koren S."/>
            <person name="Silverstein K.A.T."/>
            <person name="Beckman K.B."/>
            <person name="Gohl D.M."/>
        </authorList>
    </citation>
    <scope>NUCLEOTIDE SEQUENCE</scope>
    <source>
        <strain evidence="2">Duluth1</strain>
        <tissue evidence="2">Whole animal</tissue>
    </source>
</reference>
<sequence length="1024" mass="116060">MIPEEEFEMSSDDEISISVPHALNRKRTEMDISACVGIEHSSINYIDFNYVQPLNEQPLHNHVHSLSEKDNLNMERQRINLGGTTRSGSANEIIKQPDNSSEQSNKKTSPKHDNSVFYVTTHTLVTPSPMQQIESSGKEYAAQEQRQQFQTKSEVTQSLEKRTTGMTSLFAETNTDSNIYGELQLQALILKPNSPFTDIEKQSLREDTGASSDFKADIITPIIENENNLTNNEMEDFGRTFVKTELEDTIRNAYLDHRIESYTGHNCETDKINEEQLKTCHDIRGNASELYMDGRISRHMLHISQTHETSSNIINDSKSSCVESDETFATTIDFADRKCDLAKMDTDWNDIFLDEELLTVFSRVNTPESGEESDIEILKSDKVKQNSVRVSKISVPSITFSEASDSLTSSVSIVENSKEYIAMNEINTDESDDNSDEGTEIDGEDNDDKMEEEEEEDDDYFCDDNNTHNTDQSITDASDDDEVHSLQHERTCKHGVDNVVYSPNHTAPTNVADLSYEEVVNGSNDKSYADNGKSSSETIKATSECNTNCENPEAHRNINKTDNISKSVQNIKRHFVVAAFASMSKRKIGSQNDKINSMRTKKSERKDNSQSLRKIKLKSRVRRLQPDTEPYAVKDSETDSMDKTILIRRPDLSTHLPVVSKQAQTVSSITIQELKINTRTTKRLENTYLDKNMLVKPVAPISRSQTKLSSAKGKTGKSVNNNVTISGNNNHTKTNVLSYTHGNEYKTNRTESDKDNVFENSNKYNCTQNAEIRENAIKPSFDRRLLSMEKEIGNCPIKRCVPHTASTQFVYKKHDPAILSLRRIYQKNRPREKANSSIDYVYTGPLQTKENSFKMRSSFRNMSTPSFLRTKSLASKKVKSEKSALVQTTSNREKNNDGQQVNHAMDVMTPKNTKYFENNDITIKNEIKDMILENVSPLTETSIRHDEMGSSQINEETTEATNSKRIVMTVDNNSDFPSTSLMTSRDVSSPFTDTARLLKIRRLLQLPSDDFQMSTHEYVDEKGK</sequence>
<feature type="compositionally biased region" description="Polar residues" evidence="1">
    <location>
        <begin position="467"/>
        <end position="476"/>
    </location>
</feature>
<accession>A0A9D4FF92</accession>
<comment type="caution">
    <text evidence="2">The sequence shown here is derived from an EMBL/GenBank/DDBJ whole genome shotgun (WGS) entry which is preliminary data.</text>
</comment>
<feature type="compositionally biased region" description="Low complexity" evidence="1">
    <location>
        <begin position="718"/>
        <end position="730"/>
    </location>
</feature>
<feature type="region of interest" description="Disordered" evidence="1">
    <location>
        <begin position="424"/>
        <end position="482"/>
    </location>
</feature>
<proteinExistence type="predicted"/>
<feature type="region of interest" description="Disordered" evidence="1">
    <location>
        <begin position="705"/>
        <end position="735"/>
    </location>
</feature>
<protein>
    <submittedName>
        <fullName evidence="2">Uncharacterized protein</fullName>
    </submittedName>
</protein>
<feature type="compositionally biased region" description="Polar residues" evidence="1">
    <location>
        <begin position="97"/>
        <end position="107"/>
    </location>
</feature>
<dbReference type="AlphaFoldDB" id="A0A9D4FF92"/>